<gene>
    <name evidence="3" type="ORF">DTL70_11750</name>
</gene>
<dbReference type="EMBL" id="QOIN01000040">
    <property type="protein sequence ID" value="RCG24286.1"/>
    <property type="molecule type" value="Genomic_DNA"/>
</dbReference>
<organism evidence="3 4">
    <name type="scientific">Streptomyces diacarni</name>
    <dbReference type="NCBI Taxonomy" id="2800381"/>
    <lineage>
        <taxon>Bacteria</taxon>
        <taxon>Bacillati</taxon>
        <taxon>Actinomycetota</taxon>
        <taxon>Actinomycetes</taxon>
        <taxon>Kitasatosporales</taxon>
        <taxon>Streptomycetaceae</taxon>
        <taxon>Streptomyces</taxon>
    </lineage>
</organism>
<feature type="compositionally biased region" description="Polar residues" evidence="1">
    <location>
        <begin position="101"/>
        <end position="110"/>
    </location>
</feature>
<keyword evidence="2" id="KW-0472">Membrane</keyword>
<comment type="caution">
    <text evidence="3">The sequence shown here is derived from an EMBL/GenBank/DDBJ whole genome shotgun (WGS) entry which is preliminary data.</text>
</comment>
<sequence length="134" mass="13418">MCARDTHGRHGTDEERFASAMHRLLAAALTCVLAAGLAVGAGVGIVAALNATPEQPNVPLVHFHSSPDEIPGLGESALPPPSPEGSKDTEPSADTERSKGTETSGNTAPSTGAEPSDDAERTGEPSPGSAAPGN</sequence>
<evidence type="ECO:0000256" key="1">
    <source>
        <dbReference type="SAM" id="MobiDB-lite"/>
    </source>
</evidence>
<reference evidence="3 4" key="1">
    <citation type="submission" date="2018-06" db="EMBL/GenBank/DDBJ databases">
        <title>Streptomyces reniochalinae sp. nov. and Streptomyces diacarnus sp. nov. from marine sponges.</title>
        <authorList>
            <person name="Li L."/>
        </authorList>
    </citation>
    <scope>NUCLEOTIDE SEQUENCE [LARGE SCALE GENOMIC DNA]</scope>
    <source>
        <strain evidence="3 4">LHW51701</strain>
    </source>
</reference>
<accession>A0A367F1P7</accession>
<dbReference type="Proteomes" id="UP000252914">
    <property type="component" value="Unassembled WGS sequence"/>
</dbReference>
<feature type="region of interest" description="Disordered" evidence="1">
    <location>
        <begin position="56"/>
        <end position="134"/>
    </location>
</feature>
<keyword evidence="4" id="KW-1185">Reference proteome</keyword>
<name>A0A367F1P7_9ACTN</name>
<feature type="compositionally biased region" description="Basic and acidic residues" evidence="1">
    <location>
        <begin position="85"/>
        <end position="100"/>
    </location>
</feature>
<feature type="transmembrane region" description="Helical" evidence="2">
    <location>
        <begin position="24"/>
        <end position="49"/>
    </location>
</feature>
<evidence type="ECO:0000256" key="2">
    <source>
        <dbReference type="SAM" id="Phobius"/>
    </source>
</evidence>
<dbReference type="AlphaFoldDB" id="A0A367F1P7"/>
<proteinExistence type="predicted"/>
<protein>
    <submittedName>
        <fullName evidence="3">Uncharacterized protein</fullName>
    </submittedName>
</protein>
<evidence type="ECO:0000313" key="4">
    <source>
        <dbReference type="Proteomes" id="UP000252914"/>
    </source>
</evidence>
<keyword evidence="2" id="KW-0812">Transmembrane</keyword>
<evidence type="ECO:0000313" key="3">
    <source>
        <dbReference type="EMBL" id="RCG24286.1"/>
    </source>
</evidence>
<keyword evidence="2" id="KW-1133">Transmembrane helix</keyword>